<reference evidence="18 19" key="1">
    <citation type="submission" date="2023-03" db="EMBL/GenBank/DDBJ databases">
        <title>Complete genome sequences of several Auritidibacter ignavus strains isolated from ear infections.</title>
        <authorList>
            <person name="Baehr T."/>
            <person name="Baumhoegger A.M."/>
        </authorList>
    </citation>
    <scope>NUCLEOTIDE SEQUENCE [LARGE SCALE GENOMIC DNA]</scope>
    <source>
        <strain evidence="18 19">BABAE-6</strain>
    </source>
</reference>
<feature type="binding site" evidence="8 10">
    <location>
        <begin position="114"/>
        <end position="116"/>
    </location>
    <ligand>
        <name>substrate</name>
    </ligand>
</feature>
<dbReference type="SUPFAM" id="SSF69075">
    <property type="entry name" value="Glutamyl tRNA-reductase dimerization domain"/>
    <property type="match status" value="1"/>
</dbReference>
<feature type="binding site" evidence="8 10">
    <location>
        <begin position="46"/>
        <end position="49"/>
    </location>
    <ligand>
        <name>substrate</name>
    </ligand>
</feature>
<dbReference type="Pfam" id="PF05201">
    <property type="entry name" value="GlutR_N"/>
    <property type="match status" value="1"/>
</dbReference>
<keyword evidence="19" id="KW-1185">Reference proteome</keyword>
<evidence type="ECO:0000256" key="2">
    <source>
        <dbReference type="ARBA" id="ARBA00005916"/>
    </source>
</evidence>
<evidence type="ECO:0000259" key="16">
    <source>
        <dbReference type="Pfam" id="PF01488"/>
    </source>
</evidence>
<dbReference type="InterPro" id="IPR006151">
    <property type="entry name" value="Shikm_DH/Glu-tRNA_Rdtase"/>
</dbReference>
<dbReference type="Gene3D" id="3.30.460.30">
    <property type="entry name" value="Glutamyl-tRNA reductase, N-terminal domain"/>
    <property type="match status" value="1"/>
</dbReference>
<feature type="domain" description="Quinate/shikimate 5-dehydrogenase/glutamyl-tRNA reductase" evidence="16">
    <location>
        <begin position="185"/>
        <end position="312"/>
    </location>
</feature>
<keyword evidence="5 8" id="KW-0560">Oxidoreductase</keyword>
<protein>
    <recommendedName>
        <fullName evidence="3 8">Glutamyl-tRNA reductase</fullName>
        <shortName evidence="8">GluTR</shortName>
        <ecNumber evidence="3 8">1.2.1.70</ecNumber>
    </recommendedName>
</protein>
<evidence type="ECO:0000256" key="12">
    <source>
        <dbReference type="PIRSR" id="PIRSR000445-4"/>
    </source>
</evidence>
<proteinExistence type="inferred from homology"/>
<feature type="domain" description="Tetrapyrrole biosynthesis glutamyl-tRNA reductase dimerisation" evidence="15">
    <location>
        <begin position="326"/>
        <end position="422"/>
    </location>
</feature>
<accession>A0AAJ6AP29</accession>
<dbReference type="EMBL" id="CP122566">
    <property type="protein sequence ID" value="WGH93264.1"/>
    <property type="molecule type" value="Genomic_DNA"/>
</dbReference>
<evidence type="ECO:0000256" key="4">
    <source>
        <dbReference type="ARBA" id="ARBA00022857"/>
    </source>
</evidence>
<evidence type="ECO:0000256" key="6">
    <source>
        <dbReference type="ARBA" id="ARBA00023244"/>
    </source>
</evidence>
<gene>
    <name evidence="8" type="primary">hemA</name>
    <name evidence="18" type="ORF">QDX21_00115</name>
</gene>
<feature type="region of interest" description="Disordered" evidence="14">
    <location>
        <begin position="427"/>
        <end position="468"/>
    </location>
</feature>
<dbReference type="Pfam" id="PF00745">
    <property type="entry name" value="GlutR_dimer"/>
    <property type="match status" value="1"/>
</dbReference>
<comment type="catalytic activity">
    <reaction evidence="7 8 13">
        <text>(S)-4-amino-5-oxopentanoate + tRNA(Glu) + NADP(+) = L-glutamyl-tRNA(Glu) + NADPH + H(+)</text>
        <dbReference type="Rhea" id="RHEA:12344"/>
        <dbReference type="Rhea" id="RHEA-COMP:9663"/>
        <dbReference type="Rhea" id="RHEA-COMP:9680"/>
        <dbReference type="ChEBI" id="CHEBI:15378"/>
        <dbReference type="ChEBI" id="CHEBI:57501"/>
        <dbReference type="ChEBI" id="CHEBI:57783"/>
        <dbReference type="ChEBI" id="CHEBI:58349"/>
        <dbReference type="ChEBI" id="CHEBI:78442"/>
        <dbReference type="ChEBI" id="CHEBI:78520"/>
        <dbReference type="EC" id="1.2.1.70"/>
    </reaction>
</comment>
<dbReference type="PANTHER" id="PTHR43013:SF1">
    <property type="entry name" value="GLUTAMYL-TRNA REDUCTASE"/>
    <property type="match status" value="1"/>
</dbReference>
<dbReference type="RefSeq" id="WP_233242814.1">
    <property type="nucleotide sequence ID" value="NZ_CP122561.1"/>
</dbReference>
<evidence type="ECO:0000256" key="1">
    <source>
        <dbReference type="ARBA" id="ARBA00005059"/>
    </source>
</evidence>
<organism evidence="18 19">
    <name type="scientific">Auritidibacter ignavus</name>
    <dbReference type="NCBI Taxonomy" id="678932"/>
    <lineage>
        <taxon>Bacteria</taxon>
        <taxon>Bacillati</taxon>
        <taxon>Actinomycetota</taxon>
        <taxon>Actinomycetes</taxon>
        <taxon>Micrococcales</taxon>
        <taxon>Micrococcaceae</taxon>
        <taxon>Auritidibacter</taxon>
    </lineage>
</organism>
<evidence type="ECO:0000259" key="17">
    <source>
        <dbReference type="Pfam" id="PF05201"/>
    </source>
</evidence>
<evidence type="ECO:0000313" key="18">
    <source>
        <dbReference type="EMBL" id="WGH93264.1"/>
    </source>
</evidence>
<evidence type="ECO:0000256" key="13">
    <source>
        <dbReference type="RuleBase" id="RU000584"/>
    </source>
</evidence>
<feature type="site" description="Important for activity" evidence="8 12">
    <location>
        <position position="99"/>
    </location>
</feature>
<evidence type="ECO:0000313" key="19">
    <source>
        <dbReference type="Proteomes" id="UP001224674"/>
    </source>
</evidence>
<comment type="miscellaneous">
    <text evidence="8">During catalysis, the active site Cys acts as a nucleophile attacking the alpha-carbonyl group of tRNA-bound glutamate with the formation of a thioester intermediate between enzyme and glutamate, and the concomitant release of tRNA(Glu). The thioester intermediate is finally reduced by direct hydride transfer from NADPH, to form the product GSA.</text>
</comment>
<dbReference type="SUPFAM" id="SSF51735">
    <property type="entry name" value="NAD(P)-binding Rossmann-fold domains"/>
    <property type="match status" value="1"/>
</dbReference>
<dbReference type="Gene3D" id="3.40.50.720">
    <property type="entry name" value="NAD(P)-binding Rossmann-like Domain"/>
    <property type="match status" value="1"/>
</dbReference>
<dbReference type="GO" id="GO:0008883">
    <property type="term" value="F:glutamyl-tRNA reductase activity"/>
    <property type="evidence" value="ECO:0007669"/>
    <property type="project" value="UniProtKB-UniRule"/>
</dbReference>
<feature type="domain" description="Glutamyl-tRNA reductase N-terminal" evidence="17">
    <location>
        <begin position="23"/>
        <end position="156"/>
    </location>
</feature>
<evidence type="ECO:0000256" key="11">
    <source>
        <dbReference type="PIRSR" id="PIRSR000445-3"/>
    </source>
</evidence>
<evidence type="ECO:0000256" key="3">
    <source>
        <dbReference type="ARBA" id="ARBA00012970"/>
    </source>
</evidence>
<dbReference type="InterPro" id="IPR015895">
    <property type="entry name" value="4pyrrol_synth_GluRdtase_N"/>
</dbReference>
<evidence type="ECO:0000256" key="7">
    <source>
        <dbReference type="ARBA" id="ARBA00047464"/>
    </source>
</evidence>
<dbReference type="GeneID" id="83694450"/>
<dbReference type="InterPro" id="IPR000343">
    <property type="entry name" value="4pyrrol_synth_GluRdtase"/>
</dbReference>
<feature type="compositionally biased region" description="Basic residues" evidence="14">
    <location>
        <begin position="432"/>
        <end position="445"/>
    </location>
</feature>
<feature type="binding site" evidence="8 10">
    <location>
        <position position="109"/>
    </location>
    <ligand>
        <name>substrate</name>
    </ligand>
</feature>
<dbReference type="EC" id="1.2.1.70" evidence="3 8"/>
<evidence type="ECO:0000259" key="15">
    <source>
        <dbReference type="Pfam" id="PF00745"/>
    </source>
</evidence>
<dbReference type="NCBIfam" id="NF000750">
    <property type="entry name" value="PRK00045.3-4"/>
    <property type="match status" value="1"/>
</dbReference>
<dbReference type="Pfam" id="PF01488">
    <property type="entry name" value="Shikimate_DH"/>
    <property type="match status" value="1"/>
</dbReference>
<dbReference type="InterPro" id="IPR015896">
    <property type="entry name" value="4pyrrol_synth_GluRdtase_dimer"/>
</dbReference>
<sequence length="468" mass="50589">MALFSLVAAHTWLDLETVAELSNGVPGVASTVENSPHLQGAVSLSTCNRVEVYAEIATGADAAQAQVDILQSIADQTGLRLDQVRDAFHILPHDETVRHLFEVGAGLKSAVVGEREIAGQVRRALTEAKQANTTTGNLTKLFETASRTAKQVGTETALGSTGRSVVSVALELATQIRAGSTVVATKRFWEDANVLLVGTGAYAGTTIAQLEQLGARNVAVYSSSGRAEQFVADRGDWAMAVDSDMVHEAFAEADVVIGVSGQERTISKPELQRLRSGLPHRLTIIDLALSHDFDPDIADLDGVDVVTLESVKMAAPDEQQESITRAKGLVDQAVEDFLSESKQRSASDAIVTLREHTQSVLEDEIARVRQRHGCTAAAEEVEFAMRRMVRQLLHEPTVRARHLAEEGRLADYELALETIFGLDVAAETAERQRKKAERQAARKRAQTPEQTPVADPTCPHSDHRAESA</sequence>
<comment type="function">
    <text evidence="8">Catalyzes the NADPH-dependent reduction of glutamyl-tRNA(Glu) to glutamate 1-semialdehyde (GSA).</text>
</comment>
<keyword evidence="6 8" id="KW-0627">Porphyrin biosynthesis</keyword>
<dbReference type="PANTHER" id="PTHR43013">
    <property type="entry name" value="GLUTAMYL-TRNA REDUCTASE"/>
    <property type="match status" value="1"/>
</dbReference>
<dbReference type="AlphaFoldDB" id="A0AAJ6AP29"/>
<dbReference type="Proteomes" id="UP001224674">
    <property type="component" value="Chromosome"/>
</dbReference>
<keyword evidence="4 8" id="KW-0521">NADP</keyword>
<feature type="binding site" evidence="8 10">
    <location>
        <position position="120"/>
    </location>
    <ligand>
        <name>substrate</name>
    </ligand>
</feature>
<dbReference type="NCBIfam" id="TIGR01035">
    <property type="entry name" value="hemA"/>
    <property type="match status" value="1"/>
</dbReference>
<comment type="similarity">
    <text evidence="2 8 13">Belongs to the glutamyl-tRNA reductase family.</text>
</comment>
<dbReference type="InterPro" id="IPR036291">
    <property type="entry name" value="NAD(P)-bd_dom_sf"/>
</dbReference>
<evidence type="ECO:0000256" key="5">
    <source>
        <dbReference type="ARBA" id="ARBA00023002"/>
    </source>
</evidence>
<dbReference type="GO" id="GO:0019353">
    <property type="term" value="P:protoporphyrinogen IX biosynthetic process from glutamate"/>
    <property type="evidence" value="ECO:0007669"/>
    <property type="project" value="TreeGrafter"/>
</dbReference>
<dbReference type="GO" id="GO:0050661">
    <property type="term" value="F:NADP binding"/>
    <property type="evidence" value="ECO:0007669"/>
    <property type="project" value="InterPro"/>
</dbReference>
<evidence type="ECO:0000256" key="10">
    <source>
        <dbReference type="PIRSR" id="PIRSR000445-2"/>
    </source>
</evidence>
<dbReference type="SUPFAM" id="SSF69742">
    <property type="entry name" value="Glutamyl tRNA-reductase catalytic, N-terminal domain"/>
    <property type="match status" value="1"/>
</dbReference>
<comment type="domain">
    <text evidence="8">Possesses an unusual extended V-shaped dimeric structure with each monomer consisting of three distinct domains arranged along a curved 'spinal' alpha-helix. The N-terminal catalytic domain specifically recognizes the glutamate moiety of the substrate. The second domain is the NADPH-binding domain, and the third C-terminal domain is responsible for dimerization.</text>
</comment>
<comment type="subunit">
    <text evidence="8">Homodimer.</text>
</comment>
<evidence type="ECO:0000256" key="9">
    <source>
        <dbReference type="PIRSR" id="PIRSR000445-1"/>
    </source>
</evidence>
<feature type="binding site" evidence="8 11">
    <location>
        <begin position="198"/>
        <end position="203"/>
    </location>
    <ligand>
        <name>NADP(+)</name>
        <dbReference type="ChEBI" id="CHEBI:58349"/>
    </ligand>
</feature>
<comment type="pathway">
    <text evidence="1 8 13">Porphyrin-containing compound metabolism; protoporphyrin-IX biosynthesis; 5-aminolevulinate from L-glutamyl-tRNA(Glu): step 1/2.</text>
</comment>
<dbReference type="InterPro" id="IPR036453">
    <property type="entry name" value="GluRdtase_dimer_dom_sf"/>
</dbReference>
<dbReference type="InterPro" id="IPR036343">
    <property type="entry name" value="GluRdtase_N_sf"/>
</dbReference>
<name>A0AAJ6AP29_9MICC</name>
<evidence type="ECO:0000256" key="14">
    <source>
        <dbReference type="SAM" id="MobiDB-lite"/>
    </source>
</evidence>
<evidence type="ECO:0000256" key="8">
    <source>
        <dbReference type="HAMAP-Rule" id="MF_00087"/>
    </source>
</evidence>
<dbReference type="HAMAP" id="MF_00087">
    <property type="entry name" value="Glu_tRNA_reductase"/>
    <property type="match status" value="1"/>
</dbReference>
<feature type="active site" description="Nucleophile" evidence="8 9">
    <location>
        <position position="47"/>
    </location>
</feature>
<dbReference type="PIRSF" id="PIRSF000445">
    <property type="entry name" value="4pyrrol_synth_GluRdtase"/>
    <property type="match status" value="1"/>
</dbReference>